<evidence type="ECO:0000256" key="2">
    <source>
        <dbReference type="RuleBase" id="RU003749"/>
    </source>
</evidence>
<dbReference type="InterPro" id="IPR036513">
    <property type="entry name" value="STAS_dom_sf"/>
</dbReference>
<comment type="caution">
    <text evidence="4">The sequence shown here is derived from an EMBL/GenBank/DDBJ whole genome shotgun (WGS) entry which is preliminary data.</text>
</comment>
<dbReference type="Gene3D" id="3.30.750.24">
    <property type="entry name" value="STAS domain"/>
    <property type="match status" value="1"/>
</dbReference>
<dbReference type="Pfam" id="PF01740">
    <property type="entry name" value="STAS"/>
    <property type="match status" value="1"/>
</dbReference>
<sequence length="121" mass="13205">MKPDFAPDAAATRNRLALTVAADSTSVVRIAVTGDIDAMSADQMHKSVIDALRRHRPMRIDVDMRAVTFLDSAGIRCLLVCRHDCSKMECGFVLLDPQPMARQVLRVTALEEHFGLAPSAG</sequence>
<accession>A0ABT6WGV2</accession>
<evidence type="ECO:0000313" key="4">
    <source>
        <dbReference type="EMBL" id="MDI6098963.1"/>
    </source>
</evidence>
<feature type="domain" description="STAS" evidence="3">
    <location>
        <begin position="17"/>
        <end position="121"/>
    </location>
</feature>
<dbReference type="PANTHER" id="PTHR33495:SF2">
    <property type="entry name" value="ANTI-SIGMA FACTOR ANTAGONIST TM_1081-RELATED"/>
    <property type="match status" value="1"/>
</dbReference>
<organism evidence="4 5">
    <name type="scientific">Actinoplanes sandaracinus</name>
    <dbReference type="NCBI Taxonomy" id="3045177"/>
    <lineage>
        <taxon>Bacteria</taxon>
        <taxon>Bacillati</taxon>
        <taxon>Actinomycetota</taxon>
        <taxon>Actinomycetes</taxon>
        <taxon>Micromonosporales</taxon>
        <taxon>Micromonosporaceae</taxon>
        <taxon>Actinoplanes</taxon>
    </lineage>
</organism>
<dbReference type="InterPro" id="IPR003658">
    <property type="entry name" value="Anti-sigma_ant"/>
</dbReference>
<comment type="similarity">
    <text evidence="1 2">Belongs to the anti-sigma-factor antagonist family.</text>
</comment>
<dbReference type="SUPFAM" id="SSF52091">
    <property type="entry name" value="SpoIIaa-like"/>
    <property type="match status" value="1"/>
</dbReference>
<proteinExistence type="inferred from homology"/>
<dbReference type="NCBIfam" id="TIGR00377">
    <property type="entry name" value="ant_ant_sig"/>
    <property type="match status" value="1"/>
</dbReference>
<dbReference type="PROSITE" id="PS50801">
    <property type="entry name" value="STAS"/>
    <property type="match status" value="1"/>
</dbReference>
<dbReference type="EMBL" id="JASCTH010000005">
    <property type="protein sequence ID" value="MDI6098963.1"/>
    <property type="molecule type" value="Genomic_DNA"/>
</dbReference>
<evidence type="ECO:0000313" key="5">
    <source>
        <dbReference type="Proteomes" id="UP001241758"/>
    </source>
</evidence>
<protein>
    <recommendedName>
        <fullName evidence="2">Anti-sigma factor antagonist</fullName>
    </recommendedName>
</protein>
<evidence type="ECO:0000256" key="1">
    <source>
        <dbReference type="ARBA" id="ARBA00009013"/>
    </source>
</evidence>
<reference evidence="4 5" key="1">
    <citation type="submission" date="2023-05" db="EMBL/GenBank/DDBJ databases">
        <title>Actinoplanes sp. NEAU-A12 genome sequencing.</title>
        <authorList>
            <person name="Wang Z.-S."/>
        </authorList>
    </citation>
    <scope>NUCLEOTIDE SEQUENCE [LARGE SCALE GENOMIC DNA]</scope>
    <source>
        <strain evidence="4 5">NEAU-A12</strain>
    </source>
</reference>
<name>A0ABT6WGV2_9ACTN</name>
<dbReference type="Proteomes" id="UP001241758">
    <property type="component" value="Unassembled WGS sequence"/>
</dbReference>
<keyword evidence="5" id="KW-1185">Reference proteome</keyword>
<dbReference type="InterPro" id="IPR002645">
    <property type="entry name" value="STAS_dom"/>
</dbReference>
<dbReference type="RefSeq" id="WP_282758895.1">
    <property type="nucleotide sequence ID" value="NZ_JASCTH010000005.1"/>
</dbReference>
<evidence type="ECO:0000259" key="3">
    <source>
        <dbReference type="PROSITE" id="PS50801"/>
    </source>
</evidence>
<gene>
    <name evidence="4" type="ORF">QLQ12_10160</name>
</gene>
<dbReference type="PANTHER" id="PTHR33495">
    <property type="entry name" value="ANTI-SIGMA FACTOR ANTAGONIST TM_1081-RELATED-RELATED"/>
    <property type="match status" value="1"/>
</dbReference>
<dbReference type="CDD" id="cd07043">
    <property type="entry name" value="STAS_anti-anti-sigma_factors"/>
    <property type="match status" value="1"/>
</dbReference>